<organism evidence="2 3">
    <name type="scientific">Bursaphelenchus okinawaensis</name>
    <dbReference type="NCBI Taxonomy" id="465554"/>
    <lineage>
        <taxon>Eukaryota</taxon>
        <taxon>Metazoa</taxon>
        <taxon>Ecdysozoa</taxon>
        <taxon>Nematoda</taxon>
        <taxon>Chromadorea</taxon>
        <taxon>Rhabditida</taxon>
        <taxon>Tylenchina</taxon>
        <taxon>Tylenchomorpha</taxon>
        <taxon>Aphelenchoidea</taxon>
        <taxon>Aphelenchoididae</taxon>
        <taxon>Bursaphelenchus</taxon>
    </lineage>
</organism>
<feature type="transmembrane region" description="Helical" evidence="1">
    <location>
        <begin position="6"/>
        <end position="26"/>
    </location>
</feature>
<keyword evidence="1" id="KW-0472">Membrane</keyword>
<dbReference type="EMBL" id="CAJFDH010000001">
    <property type="protein sequence ID" value="CAD5206110.1"/>
    <property type="molecule type" value="Genomic_DNA"/>
</dbReference>
<protein>
    <submittedName>
        <fullName evidence="2">Uncharacterized protein</fullName>
    </submittedName>
</protein>
<dbReference type="AlphaFoldDB" id="A0A811JRQ1"/>
<accession>A0A811JRQ1</accession>
<dbReference type="Proteomes" id="UP000614601">
    <property type="component" value="Unassembled WGS sequence"/>
</dbReference>
<name>A0A811JRQ1_9BILA</name>
<dbReference type="Proteomes" id="UP000783686">
    <property type="component" value="Unassembled WGS sequence"/>
</dbReference>
<evidence type="ECO:0000313" key="3">
    <source>
        <dbReference type="Proteomes" id="UP000614601"/>
    </source>
</evidence>
<keyword evidence="1" id="KW-0812">Transmembrane</keyword>
<evidence type="ECO:0000256" key="1">
    <source>
        <dbReference type="SAM" id="Phobius"/>
    </source>
</evidence>
<gene>
    <name evidence="2" type="ORF">BOKJ2_LOCUS794</name>
</gene>
<reference evidence="2" key="1">
    <citation type="submission" date="2020-09" db="EMBL/GenBank/DDBJ databases">
        <authorList>
            <person name="Kikuchi T."/>
        </authorList>
    </citation>
    <scope>NUCLEOTIDE SEQUENCE</scope>
    <source>
        <strain evidence="2">SH1</strain>
    </source>
</reference>
<sequence>MNKGYGRKTFIGCCIFSTVTILVVLYDEKLQRERRQVNVKYRLNQISQKENMAQYETQRQRGLNQQ</sequence>
<keyword evidence="1" id="KW-1133">Transmembrane helix</keyword>
<dbReference type="OrthoDB" id="5811304at2759"/>
<keyword evidence="3" id="KW-1185">Reference proteome</keyword>
<comment type="caution">
    <text evidence="2">The sequence shown here is derived from an EMBL/GenBank/DDBJ whole genome shotgun (WGS) entry which is preliminary data.</text>
</comment>
<proteinExistence type="predicted"/>
<dbReference type="EMBL" id="CAJFCW020000001">
    <property type="protein sequence ID" value="CAG9080543.1"/>
    <property type="molecule type" value="Genomic_DNA"/>
</dbReference>
<evidence type="ECO:0000313" key="2">
    <source>
        <dbReference type="EMBL" id="CAD5206110.1"/>
    </source>
</evidence>